<proteinExistence type="predicted"/>
<feature type="compositionally biased region" description="Basic and acidic residues" evidence="1">
    <location>
        <begin position="34"/>
        <end position="46"/>
    </location>
</feature>
<keyword evidence="3" id="KW-1185">Reference proteome</keyword>
<evidence type="ECO:0000256" key="1">
    <source>
        <dbReference type="SAM" id="MobiDB-lite"/>
    </source>
</evidence>
<protein>
    <recommendedName>
        <fullName evidence="4">WH2 domain-containing protein</fullName>
    </recommendedName>
</protein>
<evidence type="ECO:0000313" key="2">
    <source>
        <dbReference type="EMBL" id="MDZ5762773.1"/>
    </source>
</evidence>
<name>A0ABU5L9I3_9RICK</name>
<feature type="region of interest" description="Disordered" evidence="1">
    <location>
        <begin position="201"/>
        <end position="280"/>
    </location>
</feature>
<organism evidence="2 3">
    <name type="scientific">Candidatus Cyrtobacter comes</name>
    <dbReference type="NCBI Taxonomy" id="675776"/>
    <lineage>
        <taxon>Bacteria</taxon>
        <taxon>Pseudomonadati</taxon>
        <taxon>Pseudomonadota</taxon>
        <taxon>Alphaproteobacteria</taxon>
        <taxon>Rickettsiales</taxon>
        <taxon>Candidatus Midichloriaceae</taxon>
        <taxon>Candidatus Cyrtobacter</taxon>
    </lineage>
</organism>
<dbReference type="Proteomes" id="UP001293791">
    <property type="component" value="Unassembled WGS sequence"/>
</dbReference>
<reference evidence="2 3" key="1">
    <citation type="submission" date="2023-02" db="EMBL/GenBank/DDBJ databases">
        <title>Host association and intracellularity evolved multiple times independently in the Rickettsiales.</title>
        <authorList>
            <person name="Castelli M."/>
            <person name="Nardi T."/>
            <person name="Gammuto L."/>
            <person name="Bellinzona G."/>
            <person name="Sabaneyeva E."/>
            <person name="Potekhin A."/>
            <person name="Serra V."/>
            <person name="Petroni G."/>
            <person name="Sassera D."/>
        </authorList>
    </citation>
    <scope>NUCLEOTIDE SEQUENCE [LARGE SCALE GENOMIC DNA]</scope>
    <source>
        <strain evidence="2 3">BOD18</strain>
    </source>
</reference>
<feature type="compositionally biased region" description="Basic and acidic residues" evidence="1">
    <location>
        <begin position="220"/>
        <end position="238"/>
    </location>
</feature>
<gene>
    <name evidence="2" type="ORF">Cyrtocomes_01167</name>
</gene>
<feature type="compositionally biased region" description="Polar residues" evidence="1">
    <location>
        <begin position="203"/>
        <end position="213"/>
    </location>
</feature>
<sequence>MKGIKSFFNRITENVFGKKPNTSVDEIEQSKPNARIDEVEQPKKQDVSPPVEGVPSKYGKTKPAPKPPSNPPLTTQNPPISEAAAFTPPPAPPLPASLIDAAIRNNTGLQPKAVELNNQNPPSKTHEDAKNIEARQDGDARSNMFQELNAKLSAIREKIDSFNQGHDKGQNMQDIMIPKKPVQGPMHKMLNSKEALAVLANAQRMSEGSTSKGVNDDNGVDPKEWEDEKPISQVKEKPTPPPKPSQEAIKEAFQANGARGEWSQKVVDSKRAVKDMGGRS</sequence>
<feature type="region of interest" description="Disordered" evidence="1">
    <location>
        <begin position="113"/>
        <end position="145"/>
    </location>
</feature>
<feature type="region of interest" description="Disordered" evidence="1">
    <location>
        <begin position="17"/>
        <end position="97"/>
    </location>
</feature>
<dbReference type="RefSeq" id="WP_322498214.1">
    <property type="nucleotide sequence ID" value="NZ_JARGYT010000108.1"/>
</dbReference>
<evidence type="ECO:0008006" key="4">
    <source>
        <dbReference type="Google" id="ProtNLM"/>
    </source>
</evidence>
<feature type="compositionally biased region" description="Basic and acidic residues" evidence="1">
    <location>
        <begin position="267"/>
        <end position="280"/>
    </location>
</feature>
<accession>A0ABU5L9I3</accession>
<dbReference type="EMBL" id="JARGYT010000108">
    <property type="protein sequence ID" value="MDZ5762773.1"/>
    <property type="molecule type" value="Genomic_DNA"/>
</dbReference>
<comment type="caution">
    <text evidence="2">The sequence shown here is derived from an EMBL/GenBank/DDBJ whole genome shotgun (WGS) entry which is preliminary data.</text>
</comment>
<feature type="compositionally biased region" description="Basic and acidic residues" evidence="1">
    <location>
        <begin position="124"/>
        <end position="140"/>
    </location>
</feature>
<evidence type="ECO:0000313" key="3">
    <source>
        <dbReference type="Proteomes" id="UP001293791"/>
    </source>
</evidence>